<sequence>MQSEFTIMKNDPNSQLIIYKSEDGQTKIDVRFDGETVWLTQKLLAELFQVTVPTINEHIKNIYQEGELSKDSTIRKFRIVQNEGGREVERDVDFYNLDLIISVGYRVNFRKALLQKDHRYLCDQR</sequence>
<dbReference type="InterPro" id="IPR011204">
    <property type="entry name" value="Virulence_RhuM-like"/>
</dbReference>
<dbReference type="PATRIC" id="fig|1618344.3.peg.564"/>
<dbReference type="AlphaFoldDB" id="A0A0G0W8W9"/>
<dbReference type="Proteomes" id="UP000033869">
    <property type="component" value="Unassembled WGS sequence"/>
</dbReference>
<dbReference type="PANTHER" id="PTHR35810:SF1">
    <property type="entry name" value="CYTOPLASMIC PROTEIN"/>
    <property type="match status" value="1"/>
</dbReference>
<dbReference type="PANTHER" id="PTHR35810">
    <property type="entry name" value="CYTOPLASMIC PROTEIN-RELATED"/>
    <property type="match status" value="1"/>
</dbReference>
<gene>
    <name evidence="1" type="ORF">UU65_C0002G0227</name>
</gene>
<dbReference type="EMBL" id="LCBL01000002">
    <property type="protein sequence ID" value="KKS09449.1"/>
    <property type="molecule type" value="Genomic_DNA"/>
</dbReference>
<name>A0A0G0W8W9_UNCC2</name>
<accession>A0A0G0W8W9</accession>
<protein>
    <submittedName>
        <fullName evidence="1">Uncharacterized protein</fullName>
    </submittedName>
</protein>
<comment type="caution">
    <text evidence="1">The sequence shown here is derived from an EMBL/GenBank/DDBJ whole genome shotgun (WGS) entry which is preliminary data.</text>
</comment>
<dbReference type="Pfam" id="PF13310">
    <property type="entry name" value="Virulence_RhuM"/>
    <property type="match status" value="1"/>
</dbReference>
<evidence type="ECO:0000313" key="2">
    <source>
        <dbReference type="Proteomes" id="UP000033869"/>
    </source>
</evidence>
<organism evidence="1 2">
    <name type="scientific">candidate division CPR2 bacterium GW2011_GWC1_41_48</name>
    <dbReference type="NCBI Taxonomy" id="1618344"/>
    <lineage>
        <taxon>Bacteria</taxon>
        <taxon>Bacteria division CPR2</taxon>
    </lineage>
</organism>
<reference evidence="1 2" key="1">
    <citation type="journal article" date="2015" name="Nature">
        <title>rRNA introns, odd ribosomes, and small enigmatic genomes across a large radiation of phyla.</title>
        <authorList>
            <person name="Brown C.T."/>
            <person name="Hug L.A."/>
            <person name="Thomas B.C."/>
            <person name="Sharon I."/>
            <person name="Castelle C.J."/>
            <person name="Singh A."/>
            <person name="Wilkins M.J."/>
            <person name="Williams K.H."/>
            <person name="Banfield J.F."/>
        </authorList>
    </citation>
    <scope>NUCLEOTIDE SEQUENCE [LARGE SCALE GENOMIC DNA]</scope>
</reference>
<proteinExistence type="predicted"/>
<evidence type="ECO:0000313" key="1">
    <source>
        <dbReference type="EMBL" id="KKS09449.1"/>
    </source>
</evidence>